<dbReference type="EMBL" id="CP018866">
    <property type="protein sequence ID" value="AST91256.1"/>
    <property type="molecule type" value="Genomic_DNA"/>
</dbReference>
<reference evidence="1 2" key="1">
    <citation type="submission" date="2016-12" db="EMBL/GenBank/DDBJ databases">
        <title>The whole genome sequencing and assembly of Bacillus cohnii DSM 6307T strain.</title>
        <authorList>
            <person name="Lee Y.-J."/>
            <person name="Yi H."/>
            <person name="Bahn Y.-S."/>
            <person name="Kim J.F."/>
            <person name="Lee D.-W."/>
        </authorList>
    </citation>
    <scope>NUCLEOTIDE SEQUENCE [LARGE SCALE GENOMIC DNA]</scope>
    <source>
        <strain evidence="1 2">DSM 6307</strain>
    </source>
</reference>
<dbReference type="AlphaFoldDB" id="A0A223KPC9"/>
<dbReference type="STRING" id="1314751.GCA_001591425_00403"/>
<accession>A0A223KPC9</accession>
<evidence type="ECO:0000313" key="1">
    <source>
        <dbReference type="EMBL" id="AST91256.1"/>
    </source>
</evidence>
<name>A0A223KPC9_9BACI</name>
<evidence type="ECO:0000313" key="2">
    <source>
        <dbReference type="Proteomes" id="UP000215224"/>
    </source>
</evidence>
<sequence>MYKIFFISISLFILIHIQPQEIKAGELPELSVECIKKMEERDEQFTRLIMQDIISSFQLDIDEHAYIEVSFRELEAAKMIYNGKEKDDYYDSLKKQFIVRSRGEPRLFIRPQEAYFLYKEPNNTDVMIHLQLIGTTWEEVDQKKKKGNNIEYKLLTCEKEYIEKKKKYYQN</sequence>
<dbReference type="RefSeq" id="WP_066411400.1">
    <property type="nucleotide sequence ID" value="NZ_CP018866.1"/>
</dbReference>
<protein>
    <submittedName>
        <fullName evidence="1">Uncharacterized protein</fullName>
    </submittedName>
</protein>
<gene>
    <name evidence="1" type="ORF">BC6307_08185</name>
</gene>
<organism evidence="1 2">
    <name type="scientific">Sutcliffiella cohnii</name>
    <dbReference type="NCBI Taxonomy" id="33932"/>
    <lineage>
        <taxon>Bacteria</taxon>
        <taxon>Bacillati</taxon>
        <taxon>Bacillota</taxon>
        <taxon>Bacilli</taxon>
        <taxon>Bacillales</taxon>
        <taxon>Bacillaceae</taxon>
        <taxon>Sutcliffiella</taxon>
    </lineage>
</organism>
<proteinExistence type="predicted"/>
<keyword evidence="2" id="KW-1185">Reference proteome</keyword>
<dbReference type="KEGG" id="bcoh:BC6307_08185"/>
<dbReference type="Proteomes" id="UP000215224">
    <property type="component" value="Chromosome"/>
</dbReference>